<evidence type="ECO:0000259" key="1">
    <source>
        <dbReference type="Pfam" id="PF12728"/>
    </source>
</evidence>
<gene>
    <name evidence="2" type="ORF">V6624_00770</name>
</gene>
<dbReference type="InterPro" id="IPR009061">
    <property type="entry name" value="DNA-bd_dom_put_sf"/>
</dbReference>
<organism evidence="2 3">
    <name type="scientific">Flavobacterium ginsenosidimutans</name>
    <dbReference type="NCBI Taxonomy" id="687844"/>
    <lineage>
        <taxon>Bacteria</taxon>
        <taxon>Pseudomonadati</taxon>
        <taxon>Bacteroidota</taxon>
        <taxon>Flavobacteriia</taxon>
        <taxon>Flavobacteriales</taxon>
        <taxon>Flavobacteriaceae</taxon>
        <taxon>Flavobacterium</taxon>
    </lineage>
</organism>
<keyword evidence="3" id="KW-1185">Reference proteome</keyword>
<dbReference type="InterPro" id="IPR041657">
    <property type="entry name" value="HTH_17"/>
</dbReference>
<dbReference type="EMBL" id="CP147988">
    <property type="protein sequence ID" value="WXK50170.1"/>
    <property type="molecule type" value="Genomic_DNA"/>
</dbReference>
<reference evidence="2 3" key="1">
    <citation type="submission" date="2024-02" db="EMBL/GenBank/DDBJ databases">
        <title>complete genome of Flavobacterium ginsenosidimutans Str. YTB16.</title>
        <authorList>
            <person name="Wang Q."/>
        </authorList>
    </citation>
    <scope>NUCLEOTIDE SEQUENCE [LARGE SCALE GENOMIC DNA]</scope>
    <source>
        <strain evidence="2 3">YTB16</strain>
    </source>
</reference>
<accession>A0ABZ2Q7Q6</accession>
<dbReference type="Pfam" id="PF12728">
    <property type="entry name" value="HTH_17"/>
    <property type="match status" value="1"/>
</dbReference>
<evidence type="ECO:0000313" key="3">
    <source>
        <dbReference type="Proteomes" id="UP001447857"/>
    </source>
</evidence>
<proteinExistence type="predicted"/>
<sequence length="92" mass="10755">MENSIILHNLSPLDLEEIVKKVIKIELGEFIRNNKIYNPNELLTRAEACSFLKINMTTLWNWSKKGKIISYGIGNRVYYKKSELLESLVRLN</sequence>
<dbReference type="RefSeq" id="WP_338840569.1">
    <property type="nucleotide sequence ID" value="NZ_CP147988.1"/>
</dbReference>
<name>A0ABZ2Q7Q6_9FLAO</name>
<protein>
    <submittedName>
        <fullName evidence="2">Helix-turn-helix domain-containing protein</fullName>
    </submittedName>
</protein>
<dbReference type="SUPFAM" id="SSF46955">
    <property type="entry name" value="Putative DNA-binding domain"/>
    <property type="match status" value="1"/>
</dbReference>
<evidence type="ECO:0000313" key="2">
    <source>
        <dbReference type="EMBL" id="WXK50170.1"/>
    </source>
</evidence>
<feature type="domain" description="Helix-turn-helix" evidence="1">
    <location>
        <begin position="42"/>
        <end position="86"/>
    </location>
</feature>
<dbReference type="Proteomes" id="UP001447857">
    <property type="component" value="Chromosome"/>
</dbReference>